<gene>
    <name evidence="2" type="ORF">E7Z57_21645</name>
</gene>
<name>A0AA92IGA5_RALSL</name>
<organism evidence="2 3">
    <name type="scientific">Ralstonia solanacearum</name>
    <name type="common">Pseudomonas solanacearum</name>
    <dbReference type="NCBI Taxonomy" id="305"/>
    <lineage>
        <taxon>Bacteria</taxon>
        <taxon>Pseudomonadati</taxon>
        <taxon>Pseudomonadota</taxon>
        <taxon>Betaproteobacteria</taxon>
        <taxon>Burkholderiales</taxon>
        <taxon>Burkholderiaceae</taxon>
        <taxon>Ralstonia</taxon>
        <taxon>Ralstonia solanacearum species complex</taxon>
    </lineage>
</organism>
<reference evidence="2 3" key="1">
    <citation type="submission" date="2019-04" db="EMBL/GenBank/DDBJ databases">
        <title>Complete Genome of UW386 and Higher Quality Genome of UW700.</title>
        <authorList>
            <person name="Jacobs J."/>
            <person name="Perez A."/>
            <person name="Steidl O."/>
            <person name="Allen C."/>
        </authorList>
    </citation>
    <scope>NUCLEOTIDE SEQUENCE [LARGE SCALE GENOMIC DNA]</scope>
    <source>
        <strain evidence="2 3">UW386</strain>
        <plasmid evidence="3">puw386</plasmid>
    </source>
</reference>
<evidence type="ECO:0000313" key="2">
    <source>
        <dbReference type="EMBL" id="QCX51631.1"/>
    </source>
</evidence>
<keyword evidence="2" id="KW-0614">Plasmid</keyword>
<dbReference type="Pfam" id="PF15565">
    <property type="entry name" value="Imm30"/>
    <property type="match status" value="1"/>
</dbReference>
<sequence length="172" mass="18968">MRYGIFRKTSLPFSGSLKSNDLSVGNLDLLLENLRKAVIEEASVAAIDAALFGLNSYHNPQSIEVMLGLLDDTFDADEGMFSLIHAAEAFDDSTYVEHMLVVLPSLKDKAPKWASIILMRAINNQSTRDALVNAVRVACPEVKKAVMWLCEKINQRSVEFVSKTLPVVLAAK</sequence>
<feature type="domain" description="Immunity protein 30" evidence="1">
    <location>
        <begin position="43"/>
        <end position="129"/>
    </location>
</feature>
<dbReference type="EMBL" id="CP039340">
    <property type="protein sequence ID" value="QCX51631.1"/>
    <property type="molecule type" value="Genomic_DNA"/>
</dbReference>
<evidence type="ECO:0000313" key="3">
    <source>
        <dbReference type="Proteomes" id="UP000310553"/>
    </source>
</evidence>
<accession>A0AA92IGA5</accession>
<dbReference type="InterPro" id="IPR029084">
    <property type="entry name" value="Imm30"/>
</dbReference>
<dbReference type="Proteomes" id="UP000310553">
    <property type="component" value="Plasmid pUW386"/>
</dbReference>
<evidence type="ECO:0000259" key="1">
    <source>
        <dbReference type="Pfam" id="PF15565"/>
    </source>
</evidence>
<geneLocation type="plasmid" evidence="3">
    <name>puw386</name>
</geneLocation>
<proteinExistence type="predicted"/>
<dbReference type="AlphaFoldDB" id="A0AA92IGA5"/>
<protein>
    <recommendedName>
        <fullName evidence="1">Immunity protein 30 domain-containing protein</fullName>
    </recommendedName>
</protein>